<organism evidence="1 2">
    <name type="scientific">Lactobacillus helveticus CIRM-BIA 951</name>
    <dbReference type="NCBI Taxonomy" id="1226334"/>
    <lineage>
        <taxon>Bacteria</taxon>
        <taxon>Bacillati</taxon>
        <taxon>Bacillota</taxon>
        <taxon>Bacilli</taxon>
        <taxon>Lactobacillales</taxon>
        <taxon>Lactobacillaceae</taxon>
        <taxon>Lactobacillus</taxon>
    </lineage>
</organism>
<dbReference type="EMBL" id="CBUK010000062">
    <property type="protein sequence ID" value="CDI58301.1"/>
    <property type="molecule type" value="Genomic_DNA"/>
</dbReference>
<gene>
    <name evidence="1" type="ORF">LHCIRMBIA951_01240</name>
</gene>
<accession>U6F2X5</accession>
<reference evidence="1" key="1">
    <citation type="submission" date="2013-09" db="EMBL/GenBank/DDBJ databases">
        <title>Draft Genome Sequence of five Lactobacillus helveticus strains CIRM-BIA 101T, 103, 104, 951 and 953 isolated from milk product.</title>
        <authorList>
            <person name="Valence F."/>
            <person name="Chuat V."/>
            <person name="Ma L."/>
            <person name="Creno S."/>
            <person name="Falentin H."/>
            <person name="Lortal S."/>
            <person name="Bizet C."/>
            <person name="Clermont D."/>
            <person name="Loux V."/>
            <person name="Bouchier C."/>
            <person name="Cousin S."/>
        </authorList>
    </citation>
    <scope>NUCLEOTIDE SEQUENCE [LARGE SCALE GENOMIC DNA]</scope>
    <source>
        <strain evidence="1">CIRM-BIA 951</strain>
    </source>
</reference>
<name>U6F2X5_LACHE</name>
<evidence type="ECO:0000313" key="2">
    <source>
        <dbReference type="Proteomes" id="UP000017248"/>
    </source>
</evidence>
<dbReference type="HOGENOM" id="CLU_3426568_0_0_9"/>
<proteinExistence type="predicted"/>
<sequence>MKVKFEKGYKSFLKNIPICKK</sequence>
<comment type="caution">
    <text evidence="1">The sequence shown here is derived from an EMBL/GenBank/DDBJ whole genome shotgun (WGS) entry which is preliminary data.</text>
</comment>
<protein>
    <submittedName>
        <fullName evidence="1">Uncharacterized protein</fullName>
    </submittedName>
</protein>
<dbReference type="Proteomes" id="UP000017248">
    <property type="component" value="Unassembled WGS sequence"/>
</dbReference>
<dbReference type="AlphaFoldDB" id="U6F2X5"/>
<evidence type="ECO:0000313" key="1">
    <source>
        <dbReference type="EMBL" id="CDI58301.1"/>
    </source>
</evidence>
<keyword evidence="2" id="KW-1185">Reference proteome</keyword>